<dbReference type="PRINTS" id="PR00622">
    <property type="entry name" value="HISTONEH3"/>
</dbReference>
<dbReference type="PANTHER" id="PTHR37015:SF2">
    <property type="entry name" value="REVERSE TRANSCRIPTASE DOMAIN-CONTAINING PROTEIN"/>
    <property type="match status" value="1"/>
</dbReference>
<dbReference type="AlphaFoldDB" id="A0A8H8S0I9"/>
<evidence type="ECO:0000256" key="3">
    <source>
        <dbReference type="ARBA" id="ARBA00023269"/>
    </source>
</evidence>
<comment type="subcellular location">
    <subcellularLocation>
        <location evidence="1">Chromosome</location>
    </subcellularLocation>
</comment>
<organism evidence="5 6">
    <name type="scientific">Lachnellula subtilissima</name>
    <dbReference type="NCBI Taxonomy" id="602034"/>
    <lineage>
        <taxon>Eukaryota</taxon>
        <taxon>Fungi</taxon>
        <taxon>Dikarya</taxon>
        <taxon>Ascomycota</taxon>
        <taxon>Pezizomycotina</taxon>
        <taxon>Leotiomycetes</taxon>
        <taxon>Helotiales</taxon>
        <taxon>Lachnaceae</taxon>
        <taxon>Lachnellula</taxon>
    </lineage>
</organism>
<keyword evidence="3" id="KW-0544">Nucleosome core</keyword>
<dbReference type="GO" id="GO:0030527">
    <property type="term" value="F:structural constituent of chromatin"/>
    <property type="evidence" value="ECO:0007669"/>
    <property type="project" value="InterPro"/>
</dbReference>
<evidence type="ECO:0000313" key="6">
    <source>
        <dbReference type="Proteomes" id="UP000462212"/>
    </source>
</evidence>
<dbReference type="InterPro" id="IPR000164">
    <property type="entry name" value="Histone_H3/CENP-A"/>
</dbReference>
<keyword evidence="6" id="KW-1185">Reference proteome</keyword>
<evidence type="ECO:0000313" key="5">
    <source>
        <dbReference type="EMBL" id="TVY44330.1"/>
    </source>
</evidence>
<dbReference type="GO" id="GO:0000786">
    <property type="term" value="C:nucleosome"/>
    <property type="evidence" value="ECO:0007669"/>
    <property type="project" value="UniProtKB-KW"/>
</dbReference>
<dbReference type="OrthoDB" id="74545at2759"/>
<keyword evidence="3" id="KW-0238">DNA-binding</keyword>
<dbReference type="PANTHER" id="PTHR37015">
    <property type="entry name" value="REVERSE TRANSCRIPTASE DOMAIN-CONTAINING PROTEIN"/>
    <property type="match status" value="1"/>
</dbReference>
<protein>
    <submittedName>
        <fullName evidence="5">Uncharacterized protein</fullName>
    </submittedName>
</protein>
<evidence type="ECO:0000256" key="2">
    <source>
        <dbReference type="ARBA" id="ARBA00022454"/>
    </source>
</evidence>
<accession>A0A8H8S0I9</accession>
<reference evidence="5 6" key="1">
    <citation type="submission" date="2018-05" db="EMBL/GenBank/DDBJ databases">
        <title>Genome sequencing and assembly of the regulated plant pathogen Lachnellula willkommii and related sister species for the development of diagnostic species identification markers.</title>
        <authorList>
            <person name="Giroux E."/>
            <person name="Bilodeau G."/>
        </authorList>
    </citation>
    <scope>NUCLEOTIDE SEQUENCE [LARGE SCALE GENOMIC DNA]</scope>
    <source>
        <strain evidence="5 6">CBS 197.66</strain>
    </source>
</reference>
<name>A0A8H8S0I9_9HELO</name>
<proteinExistence type="predicted"/>
<dbReference type="GO" id="GO:0003677">
    <property type="term" value="F:DNA binding"/>
    <property type="evidence" value="ECO:0007669"/>
    <property type="project" value="InterPro"/>
</dbReference>
<evidence type="ECO:0000256" key="4">
    <source>
        <dbReference type="SAM" id="MobiDB-lite"/>
    </source>
</evidence>
<sequence>MSSVFSSTLQDITTTKLSELSRRRTIFEDQKSSLLASARLQSNQKKRLAILVEGLKQCFAVKTAKRKRGDRRGGAGRIISGSTDDPRLEVMLKNFERFLEQARYDPSISPKLLGDWEQSLMKRLDVQSLKYQYAALYGQLVTEWLSAEKRESAVDTSSDDAIEGSEEVNMAARDASRAEWEELVFEPYQTDEAAISEYLRNLFGENIKDKQAAKALEALRKEVEAFESQLSSPGQFNEPVLRWTIQGLLNSNLLSEEKNAVLKDFLASSVILREVSDVLNMRIATFHTWSWETEVPIEQRRHVTGAFHMYIDEDLLQAIFLQFIGVKWSVFFRQAFMNFSNYDGAWTSLRQPISRLDKKRREYFLGTQAMKPSVQSKRQGLYKSIFFMSQLPQSEYSNTQEVDGEEEVVIRGPGGGGRGRTKQTARKSIGGKAPRKQMMAPLQQPGAQRARKVAPSPSSINDEYDMELEDDIPQSSMATKQFLLHLVSTEIIVNTRLYGDFTCARSEFDDWSPSLPHSTVRAVLSFYGLSNKWLGFFQTFMEAPLKFTEDGSSAETRVRKRGVPGAHALSAVCGEAVLFCLDYSVNQQTDGAQLYRMHDDLWPTDPSLPVGDIRWGFLKLESSTGRFIIDQEMVDKHIDDLRTQLDNKKTSVFSWIQAWNTYAGTFFKSNFGKPANCFGREHVDMMLSAMNRIQTQAEVDAYRCAKIDFDKGMIDHDDTNDPDFVPDDADTFMSFEEFTRFREEFECDYEGNLADVFLELLEQPGPELLDVNPNDVTTLSTPQSFENMDSGLSSFRTRGVRGKI</sequence>
<dbReference type="EMBL" id="QGMJ01000041">
    <property type="protein sequence ID" value="TVY44330.1"/>
    <property type="molecule type" value="Genomic_DNA"/>
</dbReference>
<dbReference type="Proteomes" id="UP000462212">
    <property type="component" value="Unassembled WGS sequence"/>
</dbReference>
<keyword evidence="2" id="KW-0158">Chromosome</keyword>
<gene>
    <name evidence="5" type="ORF">LSUB1_G001288</name>
</gene>
<evidence type="ECO:0000256" key="1">
    <source>
        <dbReference type="ARBA" id="ARBA00004286"/>
    </source>
</evidence>
<comment type="caution">
    <text evidence="5">The sequence shown here is derived from an EMBL/GenBank/DDBJ whole genome shotgun (WGS) entry which is preliminary data.</text>
</comment>
<feature type="region of interest" description="Disordered" evidence="4">
    <location>
        <begin position="397"/>
        <end position="459"/>
    </location>
</feature>